<accession>A0A9W7CFZ4</accession>
<feature type="compositionally biased region" description="Basic residues" evidence="1">
    <location>
        <begin position="361"/>
        <end position="377"/>
    </location>
</feature>
<organism evidence="2 3">
    <name type="scientific">Triparma laevis f. longispina</name>
    <dbReference type="NCBI Taxonomy" id="1714387"/>
    <lineage>
        <taxon>Eukaryota</taxon>
        <taxon>Sar</taxon>
        <taxon>Stramenopiles</taxon>
        <taxon>Ochrophyta</taxon>
        <taxon>Bolidophyceae</taxon>
        <taxon>Parmales</taxon>
        <taxon>Triparmaceae</taxon>
        <taxon>Triparma</taxon>
    </lineage>
</organism>
<evidence type="ECO:0000313" key="3">
    <source>
        <dbReference type="Proteomes" id="UP001165122"/>
    </source>
</evidence>
<feature type="compositionally biased region" description="Basic and acidic residues" evidence="1">
    <location>
        <begin position="348"/>
        <end position="360"/>
    </location>
</feature>
<dbReference type="OrthoDB" id="10429959at2759"/>
<proteinExistence type="predicted"/>
<comment type="caution">
    <text evidence="2">The sequence shown here is derived from an EMBL/GenBank/DDBJ whole genome shotgun (WGS) entry which is preliminary data.</text>
</comment>
<feature type="compositionally biased region" description="Low complexity" evidence="1">
    <location>
        <begin position="216"/>
        <end position="229"/>
    </location>
</feature>
<feature type="region of interest" description="Disordered" evidence="1">
    <location>
        <begin position="240"/>
        <end position="259"/>
    </location>
</feature>
<feature type="region of interest" description="Disordered" evidence="1">
    <location>
        <begin position="205"/>
        <end position="235"/>
    </location>
</feature>
<protein>
    <submittedName>
        <fullName evidence="2">Uncharacterized protein</fullName>
    </submittedName>
</protein>
<dbReference type="Gene3D" id="1.10.20.10">
    <property type="entry name" value="Histone, subunit A"/>
    <property type="match status" value="1"/>
</dbReference>
<dbReference type="EMBL" id="BRXW01000092">
    <property type="protein sequence ID" value="GMI05857.1"/>
    <property type="molecule type" value="Genomic_DNA"/>
</dbReference>
<dbReference type="Proteomes" id="UP001165122">
    <property type="component" value="Unassembled WGS sequence"/>
</dbReference>
<dbReference type="AlphaFoldDB" id="A0A9W7CFZ4"/>
<dbReference type="GO" id="GO:0046982">
    <property type="term" value="F:protein heterodimerization activity"/>
    <property type="evidence" value="ECO:0007669"/>
    <property type="project" value="InterPro"/>
</dbReference>
<feature type="region of interest" description="Disordered" evidence="1">
    <location>
        <begin position="348"/>
        <end position="377"/>
    </location>
</feature>
<gene>
    <name evidence="2" type="ORF">TrLO_g2737</name>
</gene>
<evidence type="ECO:0000313" key="2">
    <source>
        <dbReference type="EMBL" id="GMI05857.1"/>
    </source>
</evidence>
<dbReference type="InterPro" id="IPR009072">
    <property type="entry name" value="Histone-fold"/>
</dbReference>
<evidence type="ECO:0000256" key="1">
    <source>
        <dbReference type="SAM" id="MobiDB-lite"/>
    </source>
</evidence>
<keyword evidence="3" id="KW-1185">Reference proteome</keyword>
<name>A0A9W7CFZ4_9STRA</name>
<reference evidence="3" key="1">
    <citation type="journal article" date="2023" name="Commun. Biol.">
        <title>Genome analysis of Parmales, the sister group of diatoms, reveals the evolutionary specialization of diatoms from phago-mixotrophs to photoautotrophs.</title>
        <authorList>
            <person name="Ban H."/>
            <person name="Sato S."/>
            <person name="Yoshikawa S."/>
            <person name="Yamada K."/>
            <person name="Nakamura Y."/>
            <person name="Ichinomiya M."/>
            <person name="Sato N."/>
            <person name="Blanc-Mathieu R."/>
            <person name="Endo H."/>
            <person name="Kuwata A."/>
            <person name="Ogata H."/>
        </authorList>
    </citation>
    <scope>NUCLEOTIDE SEQUENCE [LARGE SCALE GENOMIC DNA]</scope>
    <source>
        <strain evidence="3">NIES 3700</strain>
    </source>
</reference>
<sequence length="455" mass="51740">MSKVIRVPFHVGDTVKHGTSSTHYTVHTIYSNGITIATSDKFLKAQPEDLRIVKRGKKGTTNAVDGSIVDERLDLKLTVPMIRRTMKVDKSLKHFSIQAARLLSVAATTFIEELGGLIDESALPTDFISSPDGTRNLNITYSNVRKAIHSQEEFKFARSVVPMKEEEREREEKRKERVAMGLSEEVEERPVVYKAGMEPVVQFIDPGPDPNDPDTFDTTTTTTTTTTSKTSKKPFNRLKKKGGRIVNPSGKHNNKGSTINPYIPVSLPPPPAGANLIRANISARIKAQPLKMYGQELEIGEHYKSEIDRTRTHRKWEAKRNQGYKKIKTWKTLKVVLKGETYGKLSDLPREDKRKRERTLSKKGAKKVDKNKKRKKKEPNEIWSPFVRYTGKRSDPTCQGSDGKECETKATFKWRSNLKTRDIATNCFKFEEWNCCEECGMKEFGGWYEPVEEAK</sequence>